<organism evidence="1 2">
    <name type="scientific">Piloderma croceum (strain F 1598)</name>
    <dbReference type="NCBI Taxonomy" id="765440"/>
    <lineage>
        <taxon>Eukaryota</taxon>
        <taxon>Fungi</taxon>
        <taxon>Dikarya</taxon>
        <taxon>Basidiomycota</taxon>
        <taxon>Agaricomycotina</taxon>
        <taxon>Agaricomycetes</taxon>
        <taxon>Agaricomycetidae</taxon>
        <taxon>Atheliales</taxon>
        <taxon>Atheliaceae</taxon>
        <taxon>Piloderma</taxon>
    </lineage>
</organism>
<reference evidence="2" key="2">
    <citation type="submission" date="2015-01" db="EMBL/GenBank/DDBJ databases">
        <title>Evolutionary Origins and Diversification of the Mycorrhizal Mutualists.</title>
        <authorList>
            <consortium name="DOE Joint Genome Institute"/>
            <consortium name="Mycorrhizal Genomics Consortium"/>
            <person name="Kohler A."/>
            <person name="Kuo A."/>
            <person name="Nagy L.G."/>
            <person name="Floudas D."/>
            <person name="Copeland A."/>
            <person name="Barry K.W."/>
            <person name="Cichocki N."/>
            <person name="Veneault-Fourrey C."/>
            <person name="LaButti K."/>
            <person name="Lindquist E.A."/>
            <person name="Lipzen A."/>
            <person name="Lundell T."/>
            <person name="Morin E."/>
            <person name="Murat C."/>
            <person name="Riley R."/>
            <person name="Ohm R."/>
            <person name="Sun H."/>
            <person name="Tunlid A."/>
            <person name="Henrissat B."/>
            <person name="Grigoriev I.V."/>
            <person name="Hibbett D.S."/>
            <person name="Martin F."/>
        </authorList>
    </citation>
    <scope>NUCLEOTIDE SEQUENCE [LARGE SCALE GENOMIC DNA]</scope>
    <source>
        <strain evidence="2">F 1598</strain>
    </source>
</reference>
<name>A0A0C3FD28_PILCF</name>
<dbReference type="HOGENOM" id="CLU_963496_0_0_1"/>
<sequence length="289" mass="31925">MEPVAATNRLTDLECPIKAADLDNKSKGELQDLVIPHKSKWPIQSMGKFTQKMNMEKMHGFTICGLPLQPLSDVPEAGRKGDEGISEPDLMDVGVSESTPLASNGNLDGGHPQSFKYSSTTFETTNLDSVGPFHVPDMPEMATLSDSQQNVGMTWMGVDVKPYKRHCGPAKQASFARAKNGPKHIFMRQQAKNQMHNQGAVKSWTFVVKFKEAYNRLKLVNGRYKKIKICNIKTALAIGGAWLCDAEKAVNIIQMFDKGGTHQSVDVITKVMSTEEKEGSTKLLAWLKN</sequence>
<dbReference type="InParanoid" id="A0A0C3FD28"/>
<reference evidence="1 2" key="1">
    <citation type="submission" date="2014-04" db="EMBL/GenBank/DDBJ databases">
        <authorList>
            <consortium name="DOE Joint Genome Institute"/>
            <person name="Kuo A."/>
            <person name="Tarkka M."/>
            <person name="Buscot F."/>
            <person name="Kohler A."/>
            <person name="Nagy L.G."/>
            <person name="Floudas D."/>
            <person name="Copeland A."/>
            <person name="Barry K.W."/>
            <person name="Cichocki N."/>
            <person name="Veneault-Fourrey C."/>
            <person name="LaButti K."/>
            <person name="Lindquist E.A."/>
            <person name="Lipzen A."/>
            <person name="Lundell T."/>
            <person name="Morin E."/>
            <person name="Murat C."/>
            <person name="Sun H."/>
            <person name="Tunlid A."/>
            <person name="Henrissat B."/>
            <person name="Grigoriev I.V."/>
            <person name="Hibbett D.S."/>
            <person name="Martin F."/>
            <person name="Nordberg H.P."/>
            <person name="Cantor M.N."/>
            <person name="Hua S.X."/>
        </authorList>
    </citation>
    <scope>NUCLEOTIDE SEQUENCE [LARGE SCALE GENOMIC DNA]</scope>
    <source>
        <strain evidence="1 2">F 1598</strain>
    </source>
</reference>
<evidence type="ECO:0000313" key="1">
    <source>
        <dbReference type="EMBL" id="KIM77756.1"/>
    </source>
</evidence>
<keyword evidence="2" id="KW-1185">Reference proteome</keyword>
<protein>
    <submittedName>
        <fullName evidence="1">Uncharacterized protein</fullName>
    </submittedName>
</protein>
<dbReference type="AlphaFoldDB" id="A0A0C3FD28"/>
<proteinExistence type="predicted"/>
<accession>A0A0C3FD28</accession>
<evidence type="ECO:0000313" key="2">
    <source>
        <dbReference type="Proteomes" id="UP000054166"/>
    </source>
</evidence>
<gene>
    <name evidence="1" type="ORF">PILCRDRAFT_91036</name>
</gene>
<dbReference type="EMBL" id="KN833022">
    <property type="protein sequence ID" value="KIM77756.1"/>
    <property type="molecule type" value="Genomic_DNA"/>
</dbReference>
<dbReference type="OrthoDB" id="2891670at2759"/>
<dbReference type="Proteomes" id="UP000054166">
    <property type="component" value="Unassembled WGS sequence"/>
</dbReference>